<keyword evidence="3" id="KW-1185">Reference proteome</keyword>
<gene>
    <name evidence="2" type="ORF">EYF80_052161</name>
</gene>
<evidence type="ECO:0000313" key="3">
    <source>
        <dbReference type="Proteomes" id="UP000314294"/>
    </source>
</evidence>
<name>A0A4Z2F8V9_9TELE</name>
<comment type="caution">
    <text evidence="2">The sequence shown here is derived from an EMBL/GenBank/DDBJ whole genome shotgun (WGS) entry which is preliminary data.</text>
</comment>
<reference evidence="2 3" key="1">
    <citation type="submission" date="2019-03" db="EMBL/GenBank/DDBJ databases">
        <title>First draft genome of Liparis tanakae, snailfish: a comprehensive survey of snailfish specific genes.</title>
        <authorList>
            <person name="Kim W."/>
            <person name="Song I."/>
            <person name="Jeong J.-H."/>
            <person name="Kim D."/>
            <person name="Kim S."/>
            <person name="Ryu S."/>
            <person name="Song J.Y."/>
            <person name="Lee S.K."/>
        </authorList>
    </citation>
    <scope>NUCLEOTIDE SEQUENCE [LARGE SCALE GENOMIC DNA]</scope>
    <source>
        <tissue evidence="2">Muscle</tissue>
    </source>
</reference>
<organism evidence="2 3">
    <name type="scientific">Liparis tanakae</name>
    <name type="common">Tanaka's snailfish</name>
    <dbReference type="NCBI Taxonomy" id="230148"/>
    <lineage>
        <taxon>Eukaryota</taxon>
        <taxon>Metazoa</taxon>
        <taxon>Chordata</taxon>
        <taxon>Craniata</taxon>
        <taxon>Vertebrata</taxon>
        <taxon>Euteleostomi</taxon>
        <taxon>Actinopterygii</taxon>
        <taxon>Neopterygii</taxon>
        <taxon>Teleostei</taxon>
        <taxon>Neoteleostei</taxon>
        <taxon>Acanthomorphata</taxon>
        <taxon>Eupercaria</taxon>
        <taxon>Perciformes</taxon>
        <taxon>Cottioidei</taxon>
        <taxon>Cottales</taxon>
        <taxon>Liparidae</taxon>
        <taxon>Liparis</taxon>
    </lineage>
</organism>
<proteinExistence type="predicted"/>
<feature type="region of interest" description="Disordered" evidence="1">
    <location>
        <begin position="1"/>
        <end position="36"/>
    </location>
</feature>
<dbReference type="Proteomes" id="UP000314294">
    <property type="component" value="Unassembled WGS sequence"/>
</dbReference>
<dbReference type="EMBL" id="SRLO01001458">
    <property type="protein sequence ID" value="TNN37676.1"/>
    <property type="molecule type" value="Genomic_DNA"/>
</dbReference>
<accession>A0A4Z2F8V9</accession>
<evidence type="ECO:0000313" key="2">
    <source>
        <dbReference type="EMBL" id="TNN37676.1"/>
    </source>
</evidence>
<feature type="compositionally biased region" description="Basic and acidic residues" evidence="1">
    <location>
        <begin position="1"/>
        <end position="22"/>
    </location>
</feature>
<evidence type="ECO:0000256" key="1">
    <source>
        <dbReference type="SAM" id="MobiDB-lite"/>
    </source>
</evidence>
<dbReference type="AlphaFoldDB" id="A0A4Z2F8V9"/>
<protein>
    <submittedName>
        <fullName evidence="2">Uncharacterized protein</fullName>
    </submittedName>
</protein>
<sequence length="64" mass="7259">MERSLSEEWVENKTEQKKENNSRDGNPIPNEGSLTEQVEALLHLGLESHFARRSARIEAPRDAG</sequence>